<comment type="cofactor">
    <cofactor evidence="8">
        <name>heme</name>
        <dbReference type="ChEBI" id="CHEBI:30413"/>
    </cofactor>
    <text evidence="8">Binds 2 heme groups.</text>
</comment>
<dbReference type="PROSITE" id="PS51007">
    <property type="entry name" value="CYTC"/>
    <property type="match status" value="1"/>
</dbReference>
<evidence type="ECO:0000313" key="12">
    <source>
        <dbReference type="EMBL" id="AYV24255.1"/>
    </source>
</evidence>
<feature type="binding site" description="axial binding residue" evidence="9">
    <location>
        <position position="237"/>
    </location>
    <ligand>
        <name>heme c</name>
        <dbReference type="ChEBI" id="CHEBI:61717"/>
        <label>2</label>
    </ligand>
    <ligandPart>
        <name>Fe</name>
        <dbReference type="ChEBI" id="CHEBI:18248"/>
    </ligandPart>
</feature>
<organism evidence="12 13">
    <name type="scientific">Vibrio mediterranei</name>
    <dbReference type="NCBI Taxonomy" id="689"/>
    <lineage>
        <taxon>Bacteria</taxon>
        <taxon>Pseudomonadati</taxon>
        <taxon>Pseudomonadota</taxon>
        <taxon>Gammaproteobacteria</taxon>
        <taxon>Vibrionales</taxon>
        <taxon>Vibrionaceae</taxon>
        <taxon>Vibrio</taxon>
    </lineage>
</organism>
<dbReference type="PIRSF" id="PIRSF000294">
    <property type="entry name" value="Cytochrome-c_peroxidase"/>
    <property type="match status" value="1"/>
</dbReference>
<dbReference type="RefSeq" id="WP_124941864.1">
    <property type="nucleotide sequence ID" value="NZ_CP033578.1"/>
</dbReference>
<dbReference type="InterPro" id="IPR051395">
    <property type="entry name" value="Cytochrome_c_Peroxidase/MauG"/>
</dbReference>
<evidence type="ECO:0000256" key="1">
    <source>
        <dbReference type="ARBA" id="ARBA00004418"/>
    </source>
</evidence>
<dbReference type="Proteomes" id="UP000279760">
    <property type="component" value="Chromosome 2"/>
</dbReference>
<evidence type="ECO:0000256" key="4">
    <source>
        <dbReference type="ARBA" id="ARBA00022729"/>
    </source>
</evidence>
<dbReference type="PANTHER" id="PTHR30600:SF7">
    <property type="entry name" value="CYTOCHROME C PEROXIDASE-RELATED"/>
    <property type="match status" value="1"/>
</dbReference>
<dbReference type="InterPro" id="IPR004852">
    <property type="entry name" value="Di-haem_cyt_c_peroxidsae"/>
</dbReference>
<dbReference type="Pfam" id="PF03150">
    <property type="entry name" value="CCP_MauG"/>
    <property type="match status" value="1"/>
</dbReference>
<name>A0A3G4VIQ3_9VIBR</name>
<gene>
    <name evidence="12" type="ORF">ECB94_23635</name>
</gene>
<protein>
    <submittedName>
        <fullName evidence="12">Cytochrome B6</fullName>
    </submittedName>
</protein>
<dbReference type="GO" id="GO:0020037">
    <property type="term" value="F:heme binding"/>
    <property type="evidence" value="ECO:0007669"/>
    <property type="project" value="InterPro"/>
</dbReference>
<comment type="subcellular location">
    <subcellularLocation>
        <location evidence="1">Periplasm</location>
    </subcellularLocation>
</comment>
<feature type="binding site" description="covalent" evidence="8">
    <location>
        <position position="236"/>
    </location>
    <ligand>
        <name>heme c</name>
        <dbReference type="ChEBI" id="CHEBI:61717"/>
        <label>2</label>
    </ligand>
</feature>
<keyword evidence="7 9" id="KW-0408">Iron</keyword>
<evidence type="ECO:0000313" key="13">
    <source>
        <dbReference type="Proteomes" id="UP000279760"/>
    </source>
</evidence>
<keyword evidence="10" id="KW-0812">Transmembrane</keyword>
<sequence>MNKILIRWLSSLFAILILGAYLLLNFDSPLTLQQLKHEEHHSLAHKQQYGVVHLVAPIEHTNLEGNDKNKAQLGLQLFLDPRLSSNQQVSCESCHHIFDNGAENVRVSRGVNGSGVRNSPTVFNIAYNTRFFWDGRASSLEKQMDGPVHNPLEMNTNWRNIVEYVQSVQDYRVQFNEYFGGVITEETVKNALVMFMTALNTPDSPFDLFLKGQTDAMEPIAQMGWEKFQSLGCVVCHQGTNIGGNLFQRFGNVSTTTSQERDLGRYNVTGINSDKGVFRVPSLRNVAKTAPYFHDGRAATLEEAIVTMAKVQLGRELDATTTLEISAFLNALSAPPPPLLTELAR</sequence>
<feature type="transmembrane region" description="Helical" evidence="10">
    <location>
        <begin position="6"/>
        <end position="26"/>
    </location>
</feature>
<evidence type="ECO:0000256" key="8">
    <source>
        <dbReference type="PIRSR" id="PIRSR000294-1"/>
    </source>
</evidence>
<dbReference type="SUPFAM" id="SSF46626">
    <property type="entry name" value="Cytochrome c"/>
    <property type="match status" value="2"/>
</dbReference>
<dbReference type="InterPro" id="IPR036909">
    <property type="entry name" value="Cyt_c-like_dom_sf"/>
</dbReference>
<dbReference type="AlphaFoldDB" id="A0A3G4VIQ3"/>
<dbReference type="GO" id="GO:0009055">
    <property type="term" value="F:electron transfer activity"/>
    <property type="evidence" value="ECO:0007669"/>
    <property type="project" value="InterPro"/>
</dbReference>
<dbReference type="GO" id="GO:0004130">
    <property type="term" value="F:cytochrome-c peroxidase activity"/>
    <property type="evidence" value="ECO:0007669"/>
    <property type="project" value="TreeGrafter"/>
</dbReference>
<keyword evidence="4" id="KW-0732">Signal</keyword>
<evidence type="ECO:0000256" key="2">
    <source>
        <dbReference type="ARBA" id="ARBA00022617"/>
    </source>
</evidence>
<evidence type="ECO:0000256" key="10">
    <source>
        <dbReference type="SAM" id="Phobius"/>
    </source>
</evidence>
<keyword evidence="2 8" id="KW-0349">Heme</keyword>
<feature type="domain" description="Cytochrome c" evidence="11">
    <location>
        <begin position="219"/>
        <end position="333"/>
    </location>
</feature>
<keyword evidence="5" id="KW-0574">Periplasm</keyword>
<evidence type="ECO:0000256" key="6">
    <source>
        <dbReference type="ARBA" id="ARBA00023002"/>
    </source>
</evidence>
<dbReference type="GO" id="GO:0046872">
    <property type="term" value="F:metal ion binding"/>
    <property type="evidence" value="ECO:0007669"/>
    <property type="project" value="UniProtKB-KW"/>
</dbReference>
<keyword evidence="10" id="KW-0472">Membrane</keyword>
<dbReference type="InterPro" id="IPR009056">
    <property type="entry name" value="Cyt_c-like_dom"/>
</dbReference>
<feature type="binding site" description="axial binding residue" evidence="9">
    <location>
        <position position="308"/>
    </location>
    <ligand>
        <name>heme c</name>
        <dbReference type="ChEBI" id="CHEBI:61717"/>
        <label>2</label>
    </ligand>
    <ligandPart>
        <name>Fe</name>
        <dbReference type="ChEBI" id="CHEBI:18248"/>
    </ligandPart>
</feature>
<dbReference type="GO" id="GO:0042597">
    <property type="term" value="C:periplasmic space"/>
    <property type="evidence" value="ECO:0007669"/>
    <property type="project" value="UniProtKB-SubCell"/>
</dbReference>
<dbReference type="Gene3D" id="1.10.760.10">
    <property type="entry name" value="Cytochrome c-like domain"/>
    <property type="match status" value="2"/>
</dbReference>
<dbReference type="InterPro" id="IPR026259">
    <property type="entry name" value="MauG/Cytc_peroxidase"/>
</dbReference>
<keyword evidence="3 9" id="KW-0479">Metal-binding</keyword>
<dbReference type="EMBL" id="CP033578">
    <property type="protein sequence ID" value="AYV24255.1"/>
    <property type="molecule type" value="Genomic_DNA"/>
</dbReference>
<evidence type="ECO:0000256" key="9">
    <source>
        <dbReference type="PIRSR" id="PIRSR000294-2"/>
    </source>
</evidence>
<evidence type="ECO:0000259" key="11">
    <source>
        <dbReference type="PROSITE" id="PS51007"/>
    </source>
</evidence>
<proteinExistence type="predicted"/>
<evidence type="ECO:0000256" key="7">
    <source>
        <dbReference type="ARBA" id="ARBA00023004"/>
    </source>
</evidence>
<feature type="binding site" description="axial binding residue" evidence="9">
    <location>
        <position position="95"/>
    </location>
    <ligand>
        <name>heme c</name>
        <dbReference type="ChEBI" id="CHEBI:61717"/>
        <label>1</label>
    </ligand>
    <ligandPart>
        <name>Fe</name>
        <dbReference type="ChEBI" id="CHEBI:18248"/>
    </ligandPart>
</feature>
<feature type="binding site" description="covalent" evidence="8">
    <location>
        <position position="94"/>
    </location>
    <ligand>
        <name>heme c</name>
        <dbReference type="ChEBI" id="CHEBI:61717"/>
        <label>1</label>
    </ligand>
</feature>
<keyword evidence="10" id="KW-1133">Transmembrane helix</keyword>
<feature type="binding site" description="covalent" evidence="8">
    <location>
        <position position="91"/>
    </location>
    <ligand>
        <name>heme c</name>
        <dbReference type="ChEBI" id="CHEBI:61717"/>
        <label>1</label>
    </ligand>
</feature>
<feature type="binding site" description="covalent" evidence="8">
    <location>
        <position position="233"/>
    </location>
    <ligand>
        <name>heme c</name>
        <dbReference type="ChEBI" id="CHEBI:61717"/>
        <label>2</label>
    </ligand>
</feature>
<dbReference type="PANTHER" id="PTHR30600">
    <property type="entry name" value="CYTOCHROME C PEROXIDASE-RELATED"/>
    <property type="match status" value="1"/>
</dbReference>
<keyword evidence="6" id="KW-0560">Oxidoreductase</keyword>
<comment type="PTM">
    <text evidence="8">Binds 2 heme groups per subunit.</text>
</comment>
<reference evidence="12 13" key="1">
    <citation type="submission" date="2018-11" db="EMBL/GenBank/DDBJ databases">
        <title>Complete Genome Sequence of Vbrio mediterranei 117-T6: a Potential Pathogen Bacteria Isolated from the Conchocelis of Pyropia.</title>
        <authorList>
            <person name="Liu Q."/>
        </authorList>
    </citation>
    <scope>NUCLEOTIDE SEQUENCE [LARGE SCALE GENOMIC DNA]</scope>
    <source>
        <strain evidence="12 13">117-T6</strain>
    </source>
</reference>
<evidence type="ECO:0000256" key="3">
    <source>
        <dbReference type="ARBA" id="ARBA00022723"/>
    </source>
</evidence>
<evidence type="ECO:0000256" key="5">
    <source>
        <dbReference type="ARBA" id="ARBA00022764"/>
    </source>
</evidence>
<accession>A0A3G4VIQ3</accession>